<dbReference type="EMBL" id="JANAVB010033016">
    <property type="protein sequence ID" value="KAJ6809515.1"/>
    <property type="molecule type" value="Genomic_DNA"/>
</dbReference>
<dbReference type="SMART" id="SM00028">
    <property type="entry name" value="TPR"/>
    <property type="match status" value="3"/>
</dbReference>
<gene>
    <name evidence="4" type="ORF">M6B38_161825</name>
</gene>
<proteinExistence type="predicted"/>
<evidence type="ECO:0000259" key="3">
    <source>
        <dbReference type="Pfam" id="PF01425"/>
    </source>
</evidence>
<keyword evidence="4" id="KW-0946">Virion</keyword>
<dbReference type="Pfam" id="PF01425">
    <property type="entry name" value="Amidase"/>
    <property type="match status" value="2"/>
</dbReference>
<reference evidence="4" key="1">
    <citation type="journal article" date="2023" name="GigaByte">
        <title>Genome assembly of the bearded iris, Iris pallida Lam.</title>
        <authorList>
            <person name="Bruccoleri R.E."/>
            <person name="Oakeley E.J."/>
            <person name="Faust A.M.E."/>
            <person name="Altorfer M."/>
            <person name="Dessus-Babus S."/>
            <person name="Burckhardt D."/>
            <person name="Oertli M."/>
            <person name="Naumann U."/>
            <person name="Petersen F."/>
            <person name="Wong J."/>
        </authorList>
    </citation>
    <scope>NUCLEOTIDE SEQUENCE</scope>
    <source>
        <strain evidence="4">GSM-AAB239-AS_SAM_17_03QT</strain>
    </source>
</reference>
<dbReference type="Gene3D" id="1.25.40.10">
    <property type="entry name" value="Tetratricopeptide repeat domain"/>
    <property type="match status" value="1"/>
</dbReference>
<reference evidence="4" key="2">
    <citation type="submission" date="2023-04" db="EMBL/GenBank/DDBJ databases">
        <authorList>
            <person name="Bruccoleri R.E."/>
            <person name="Oakeley E.J."/>
            <person name="Faust A.-M."/>
            <person name="Dessus-Babus S."/>
            <person name="Altorfer M."/>
            <person name="Burckhardt D."/>
            <person name="Oertli M."/>
            <person name="Naumann U."/>
            <person name="Petersen F."/>
            <person name="Wong J."/>
        </authorList>
    </citation>
    <scope>NUCLEOTIDE SEQUENCE</scope>
    <source>
        <strain evidence="4">GSM-AAB239-AS_SAM_17_03QT</strain>
        <tissue evidence="4">Leaf</tissue>
    </source>
</reference>
<dbReference type="Gene3D" id="3.90.1300.10">
    <property type="entry name" value="Amidase signature (AS) domain"/>
    <property type="match status" value="1"/>
</dbReference>
<dbReference type="Pfam" id="PF13181">
    <property type="entry name" value="TPR_8"/>
    <property type="match status" value="1"/>
</dbReference>
<dbReference type="Proteomes" id="UP001140949">
    <property type="component" value="Unassembled WGS sequence"/>
</dbReference>
<evidence type="ECO:0000313" key="4">
    <source>
        <dbReference type="EMBL" id="KAJ6809515.1"/>
    </source>
</evidence>
<organism evidence="4 5">
    <name type="scientific">Iris pallida</name>
    <name type="common">Sweet iris</name>
    <dbReference type="NCBI Taxonomy" id="29817"/>
    <lineage>
        <taxon>Eukaryota</taxon>
        <taxon>Viridiplantae</taxon>
        <taxon>Streptophyta</taxon>
        <taxon>Embryophyta</taxon>
        <taxon>Tracheophyta</taxon>
        <taxon>Spermatophyta</taxon>
        <taxon>Magnoliopsida</taxon>
        <taxon>Liliopsida</taxon>
        <taxon>Asparagales</taxon>
        <taxon>Iridaceae</taxon>
        <taxon>Iridoideae</taxon>
        <taxon>Irideae</taxon>
        <taxon>Iris</taxon>
    </lineage>
</organism>
<dbReference type="PROSITE" id="PS50293">
    <property type="entry name" value="TPR_REGION"/>
    <property type="match status" value="1"/>
</dbReference>
<dbReference type="AlphaFoldDB" id="A0AAX6F0M2"/>
<feature type="repeat" description="TPR" evidence="1">
    <location>
        <begin position="466"/>
        <end position="499"/>
    </location>
</feature>
<evidence type="ECO:0000313" key="5">
    <source>
        <dbReference type="Proteomes" id="UP001140949"/>
    </source>
</evidence>
<dbReference type="PROSITE" id="PS50005">
    <property type="entry name" value="TPR"/>
    <property type="match status" value="2"/>
</dbReference>
<dbReference type="PANTHER" id="PTHR46310">
    <property type="entry name" value="AMIDASE 1"/>
    <property type="match status" value="1"/>
</dbReference>
<accession>A0AAX6F0M2</accession>
<dbReference type="InterPro" id="IPR036928">
    <property type="entry name" value="AS_sf"/>
</dbReference>
<dbReference type="InterPro" id="IPR019734">
    <property type="entry name" value="TPR_rpt"/>
</dbReference>
<dbReference type="Pfam" id="PF13414">
    <property type="entry name" value="TPR_11"/>
    <property type="match status" value="1"/>
</dbReference>
<keyword evidence="4" id="KW-0261">Viral envelope protein</keyword>
<evidence type="ECO:0000256" key="1">
    <source>
        <dbReference type="PROSITE-ProRule" id="PRU00339"/>
    </source>
</evidence>
<dbReference type="InterPro" id="IPR023631">
    <property type="entry name" value="Amidase_dom"/>
</dbReference>
<dbReference type="SUPFAM" id="SSF75304">
    <property type="entry name" value="Amidase signature (AS) enzymes"/>
    <property type="match status" value="1"/>
</dbReference>
<dbReference type="InterPro" id="IPR011990">
    <property type="entry name" value="TPR-like_helical_dom_sf"/>
</dbReference>
<evidence type="ECO:0000256" key="2">
    <source>
        <dbReference type="SAM" id="SignalP"/>
    </source>
</evidence>
<sequence length="581" mass="62596">MSSSSNLWVLLSLGIAGVLLATRRLKRAVKEDFGAFFERLQLLPPPQPLPPKAPHPLSSLSFAVSDMFDIEGHVTGLGDPDLARTGEPAARTAAAVAALVGSGATCVGKTVVADLASSVSSLSGESKHYGTPTNPAAPDRVPGGCSSGAAVAVAGGLLDFSLGVDTIGGVRIPGAFCGVLGFRSSHASVSNVGVIPISPSLDTTGWFSKDPSILRRVGHVLLQLPHGVPRHPRRIIIADDCFQISKFPMNRVTQVVIKSTEKLFGRQVLGHLNLGDYLRLKVSSVKEMQNGSANVDPKASSLEALANAMSVLHKHEFQHNQHEWIKAKHTSNLLEASHAHIDDSHSVRNETRVALNSLLKDDGILVLPTVLGPPPKLNAKELLSDEYQTRILCLTAVASVSGCCQVTIPLGIHEKTPVSVSFIARHGGDHFLLDTVNTMYASLQEQVDIAMKSNISRSSISKEESAEIAKEKGNAAYKEKQWQKAVNLYTEAIKLSGNNATYYCNRAAAYLEQRSFVQAEADCNAAIKIDKKNVKAYLRRGTAREVLGYYQEAMEDFRHALVLEPTNKTANLAIDRIKKFV</sequence>
<keyword evidence="2" id="KW-0732">Signal</keyword>
<feature type="chain" id="PRO_5043657491" evidence="2">
    <location>
        <begin position="22"/>
        <end position="581"/>
    </location>
</feature>
<dbReference type="SUPFAM" id="SSF48452">
    <property type="entry name" value="TPR-like"/>
    <property type="match status" value="1"/>
</dbReference>
<name>A0AAX6F0M2_IRIPA</name>
<keyword evidence="5" id="KW-1185">Reference proteome</keyword>
<protein>
    <submittedName>
        <fullName evidence="4">Outer envelope protein 64, chloroplastic</fullName>
    </submittedName>
</protein>
<feature type="domain" description="Amidase" evidence="3">
    <location>
        <begin position="55"/>
        <end position="210"/>
    </location>
</feature>
<dbReference type="PANTHER" id="PTHR46310:SF5">
    <property type="entry name" value="OUTER ENVELOPE PROTEIN 64, CHLOROPLASTIC"/>
    <property type="match status" value="1"/>
</dbReference>
<keyword evidence="1" id="KW-0802">TPR repeat</keyword>
<feature type="signal peptide" evidence="2">
    <location>
        <begin position="1"/>
        <end position="21"/>
    </location>
</feature>
<feature type="repeat" description="TPR" evidence="1">
    <location>
        <begin position="534"/>
        <end position="567"/>
    </location>
</feature>
<feature type="domain" description="Amidase" evidence="3">
    <location>
        <begin position="299"/>
        <end position="433"/>
    </location>
</feature>
<comment type="caution">
    <text evidence="4">The sequence shown here is derived from an EMBL/GenBank/DDBJ whole genome shotgun (WGS) entry which is preliminary data.</text>
</comment>